<dbReference type="PANTHER" id="PTHR32487:SF0">
    <property type="entry name" value="3-OXO-DELTA(4,5)-STEROID 5-BETA-REDUCTASE"/>
    <property type="match status" value="1"/>
</dbReference>
<proteinExistence type="predicted"/>
<sequence length="358" mass="39894">MKPPFYILAALLPLATDLALATPVADPNSDSLEERHRGNNKGYKDHHEYDVHYGYGDENVCEVKYPYPYYKYPCNSSPTNGTSTLGATFTSFCKYQNGDSGIWYSAPKGWVKEGDKPRSGCIKPMPCVSSHLRAPFAKRDIDGISLAMIKKFAATLAIFSLDTSANLHSKFCAAVAPGTGNQIFNVINGDTESFQNLWPRLAARFGCRIPDPMFPNGGTQDTKGFKNYESSTVRFSNKPSLKALASSLGISKDPSAEDSPPLFLQIDPEKWPKREDVNKAWAQLRDKYNLDQDAWDKATWDFLIMAMGRDWSCVGSMSKARKLGSTGYADTWDELEDTFKTLESKGILPPLDQLKRDF</sequence>
<protein>
    <submittedName>
        <fullName evidence="2">Uncharacterized protein</fullName>
    </submittedName>
</protein>
<keyword evidence="3" id="KW-1185">Reference proteome</keyword>
<gene>
    <name evidence="2" type="ORF">PENFLA_c041G05709</name>
</gene>
<evidence type="ECO:0000313" key="3">
    <source>
        <dbReference type="Proteomes" id="UP000191342"/>
    </source>
</evidence>
<evidence type="ECO:0000313" key="2">
    <source>
        <dbReference type="EMBL" id="OQE14026.1"/>
    </source>
</evidence>
<accession>A0A1V6SJB5</accession>
<dbReference type="EMBL" id="MLQL01000041">
    <property type="protein sequence ID" value="OQE14026.1"/>
    <property type="molecule type" value="Genomic_DNA"/>
</dbReference>
<dbReference type="Proteomes" id="UP000191342">
    <property type="component" value="Unassembled WGS sequence"/>
</dbReference>
<dbReference type="AlphaFoldDB" id="A0A1V6SJB5"/>
<comment type="caution">
    <text evidence="2">The sequence shown here is derived from an EMBL/GenBank/DDBJ whole genome shotgun (WGS) entry which is preliminary data.</text>
</comment>
<organism evidence="2 3">
    <name type="scientific">Penicillium flavigenum</name>
    <dbReference type="NCBI Taxonomy" id="254877"/>
    <lineage>
        <taxon>Eukaryota</taxon>
        <taxon>Fungi</taxon>
        <taxon>Dikarya</taxon>
        <taxon>Ascomycota</taxon>
        <taxon>Pezizomycotina</taxon>
        <taxon>Eurotiomycetes</taxon>
        <taxon>Eurotiomycetidae</taxon>
        <taxon>Eurotiales</taxon>
        <taxon>Aspergillaceae</taxon>
        <taxon>Penicillium</taxon>
    </lineage>
</organism>
<name>A0A1V6SJB5_9EURO</name>
<reference evidence="3" key="1">
    <citation type="journal article" date="2017" name="Nat. Microbiol.">
        <title>Global analysis of biosynthetic gene clusters reveals vast potential of secondary metabolite production in Penicillium species.</title>
        <authorList>
            <person name="Nielsen J.C."/>
            <person name="Grijseels S."/>
            <person name="Prigent S."/>
            <person name="Ji B."/>
            <person name="Dainat J."/>
            <person name="Nielsen K.F."/>
            <person name="Frisvad J.C."/>
            <person name="Workman M."/>
            <person name="Nielsen J."/>
        </authorList>
    </citation>
    <scope>NUCLEOTIDE SEQUENCE [LARGE SCALE GENOMIC DNA]</scope>
    <source>
        <strain evidence="3">IBT 14082</strain>
    </source>
</reference>
<keyword evidence="1" id="KW-0732">Signal</keyword>
<feature type="chain" id="PRO_5012776957" evidence="1">
    <location>
        <begin position="22"/>
        <end position="358"/>
    </location>
</feature>
<dbReference type="Gene3D" id="3.40.50.720">
    <property type="entry name" value="NAD(P)-binding Rossmann-like Domain"/>
    <property type="match status" value="1"/>
</dbReference>
<dbReference type="OrthoDB" id="4369767at2759"/>
<feature type="signal peptide" evidence="1">
    <location>
        <begin position="1"/>
        <end position="21"/>
    </location>
</feature>
<dbReference type="STRING" id="254877.A0A1V6SJB5"/>
<dbReference type="PANTHER" id="PTHR32487">
    <property type="entry name" value="3-OXO-DELTA(4,5)-STEROID 5-BETA-REDUCTASE"/>
    <property type="match status" value="1"/>
</dbReference>
<evidence type="ECO:0000256" key="1">
    <source>
        <dbReference type="SAM" id="SignalP"/>
    </source>
</evidence>